<feature type="transmembrane region" description="Helical" evidence="2">
    <location>
        <begin position="176"/>
        <end position="197"/>
    </location>
</feature>
<accession>A0A1M7YME9</accession>
<dbReference type="EMBL" id="FRFD01000015">
    <property type="protein sequence ID" value="SHO53794.1"/>
    <property type="molecule type" value="Genomic_DNA"/>
</dbReference>
<name>A0A1M7YME9_9FIRM</name>
<evidence type="ECO:0008006" key="5">
    <source>
        <dbReference type="Google" id="ProtNLM"/>
    </source>
</evidence>
<keyword evidence="1" id="KW-0175">Coiled coil</keyword>
<evidence type="ECO:0000313" key="3">
    <source>
        <dbReference type="EMBL" id="SHO53794.1"/>
    </source>
</evidence>
<protein>
    <recommendedName>
        <fullName evidence="5">ATPase involved in DNA repair</fullName>
    </recommendedName>
</protein>
<gene>
    <name evidence="3" type="ORF">SAMN02745217_04285</name>
</gene>
<organism evidence="3 4">
    <name type="scientific">Anaerocolumna xylanovorans DSM 12503</name>
    <dbReference type="NCBI Taxonomy" id="1121345"/>
    <lineage>
        <taxon>Bacteria</taxon>
        <taxon>Bacillati</taxon>
        <taxon>Bacillota</taxon>
        <taxon>Clostridia</taxon>
        <taxon>Lachnospirales</taxon>
        <taxon>Lachnospiraceae</taxon>
        <taxon>Anaerocolumna</taxon>
    </lineage>
</organism>
<feature type="coiled-coil region" evidence="1">
    <location>
        <begin position="74"/>
        <end position="117"/>
    </location>
</feature>
<keyword evidence="2" id="KW-1133">Transmembrane helix</keyword>
<feature type="transmembrane region" description="Helical" evidence="2">
    <location>
        <begin position="148"/>
        <end position="170"/>
    </location>
</feature>
<evidence type="ECO:0000256" key="2">
    <source>
        <dbReference type="SAM" id="Phobius"/>
    </source>
</evidence>
<dbReference type="AlphaFoldDB" id="A0A1M7YME9"/>
<dbReference type="OrthoDB" id="1935355at2"/>
<feature type="coiled-coil region" evidence="1">
    <location>
        <begin position="237"/>
        <end position="326"/>
    </location>
</feature>
<keyword evidence="2" id="KW-0812">Transmembrane</keyword>
<keyword evidence="2" id="KW-0472">Membrane</keyword>
<sequence length="370" mass="43119">MQGNILSGGIKELEAVRQKLTDLTSCQNQNDSLEVQEGRLEKSIKGKEKDIADEIGTALRQRKEEIEKSYDAQLDLTRQQIKKIKNRKMKSKTEKVNERIENETAGAREEYRLLNLEIKDLYKTNHIPRIFHNRLFYAIFFPGKPVDFLISILVVIVLLLVLPYLIYTRILPQEKLIFLFLMYALIVIVFGGIYLMIESNIKNRHQGVFVQIQKIRRQMVLTRKTVKNIRKAILKDRDESIYDLEDFDRELEELEQELAGINAGKKEALSTFENSTRNVIREEINQQHQEELLKLKKEYAKVYSDIKEVQDTIKNLSLEIASEYEAYIGKELLTKEKLDMLIQLMRDKSIATISEAIAAYKTEQTENTAS</sequence>
<evidence type="ECO:0000313" key="4">
    <source>
        <dbReference type="Proteomes" id="UP000184612"/>
    </source>
</evidence>
<evidence type="ECO:0000256" key="1">
    <source>
        <dbReference type="SAM" id="Coils"/>
    </source>
</evidence>
<dbReference type="Proteomes" id="UP000184612">
    <property type="component" value="Unassembled WGS sequence"/>
</dbReference>
<reference evidence="3 4" key="1">
    <citation type="submission" date="2016-12" db="EMBL/GenBank/DDBJ databases">
        <authorList>
            <person name="Song W.-J."/>
            <person name="Kurnit D.M."/>
        </authorList>
    </citation>
    <scope>NUCLEOTIDE SEQUENCE [LARGE SCALE GENOMIC DNA]</scope>
    <source>
        <strain evidence="3 4">DSM 12503</strain>
    </source>
</reference>
<keyword evidence="4" id="KW-1185">Reference proteome</keyword>
<dbReference type="RefSeq" id="WP_073590919.1">
    <property type="nucleotide sequence ID" value="NZ_FRFD01000015.1"/>
</dbReference>
<proteinExistence type="predicted"/>